<dbReference type="EMBL" id="MT141785">
    <property type="protein sequence ID" value="QJA70350.1"/>
    <property type="molecule type" value="Genomic_DNA"/>
</dbReference>
<name>A0A6H2A2X9_9ZZZZ</name>
<evidence type="ECO:0000313" key="5">
    <source>
        <dbReference type="EMBL" id="QJA95225.1"/>
    </source>
</evidence>
<evidence type="ECO:0000313" key="2">
    <source>
        <dbReference type="EMBL" id="QJA54089.1"/>
    </source>
</evidence>
<sequence length="64" mass="7567">MGKLIWAAYEPSQINWRARERAELLTIEPDQSYIDQPTKAKVYHSILFCLAMAGLFLFTVWRFM</sequence>
<evidence type="ECO:0000313" key="6">
    <source>
        <dbReference type="EMBL" id="QJI03883.1"/>
    </source>
</evidence>
<organism evidence="2">
    <name type="scientific">viral metagenome</name>
    <dbReference type="NCBI Taxonomy" id="1070528"/>
    <lineage>
        <taxon>unclassified sequences</taxon>
        <taxon>metagenomes</taxon>
        <taxon>organismal metagenomes</taxon>
    </lineage>
</organism>
<evidence type="ECO:0000313" key="3">
    <source>
        <dbReference type="EMBL" id="QJA69092.1"/>
    </source>
</evidence>
<proteinExistence type="predicted"/>
<evidence type="ECO:0000256" key="1">
    <source>
        <dbReference type="SAM" id="Phobius"/>
    </source>
</evidence>
<dbReference type="EMBL" id="MT143296">
    <property type="protein sequence ID" value="QJA95225.1"/>
    <property type="molecule type" value="Genomic_DNA"/>
</dbReference>
<protein>
    <submittedName>
        <fullName evidence="2">Uncharacterized protein</fullName>
    </submittedName>
</protein>
<keyword evidence="1" id="KW-0812">Transmembrane</keyword>
<keyword evidence="1" id="KW-0472">Membrane</keyword>
<dbReference type="EMBL" id="MT144476">
    <property type="protein sequence ID" value="QJA54089.1"/>
    <property type="molecule type" value="Genomic_DNA"/>
</dbReference>
<evidence type="ECO:0000313" key="4">
    <source>
        <dbReference type="EMBL" id="QJA70350.1"/>
    </source>
</evidence>
<dbReference type="AlphaFoldDB" id="A0A6H2A2X9"/>
<reference evidence="2" key="1">
    <citation type="submission" date="2020-03" db="EMBL/GenBank/DDBJ databases">
        <title>The deep terrestrial virosphere.</title>
        <authorList>
            <person name="Holmfeldt K."/>
            <person name="Nilsson E."/>
            <person name="Simone D."/>
            <person name="Lopez-Fernandez M."/>
            <person name="Wu X."/>
            <person name="de Brujin I."/>
            <person name="Lundin D."/>
            <person name="Andersson A."/>
            <person name="Bertilsson S."/>
            <person name="Dopson M."/>
        </authorList>
    </citation>
    <scope>NUCLEOTIDE SEQUENCE</scope>
    <source>
        <strain evidence="4">MM415A03780</strain>
        <strain evidence="3">MM415A05075</strain>
        <strain evidence="5">MM415B05537</strain>
        <strain evidence="2">TM448A04300</strain>
        <strain evidence="6">TM448B05334</strain>
    </source>
</reference>
<accession>A0A6H2A2X9</accession>
<dbReference type="EMBL" id="MT145128">
    <property type="protein sequence ID" value="QJI03883.1"/>
    <property type="molecule type" value="Genomic_DNA"/>
</dbReference>
<feature type="transmembrane region" description="Helical" evidence="1">
    <location>
        <begin position="42"/>
        <end position="61"/>
    </location>
</feature>
<dbReference type="EMBL" id="MT141677">
    <property type="protein sequence ID" value="QJA69092.1"/>
    <property type="molecule type" value="Genomic_DNA"/>
</dbReference>
<gene>
    <name evidence="4" type="ORF">MM415A03780_0009</name>
    <name evidence="3" type="ORF">MM415A05075_0001</name>
    <name evidence="5" type="ORF">MM415B05537_0010</name>
    <name evidence="2" type="ORF">TM448A04300_0002</name>
    <name evidence="6" type="ORF">TM448B05334_0002</name>
</gene>
<keyword evidence="1" id="KW-1133">Transmembrane helix</keyword>